<reference evidence="1 2" key="1">
    <citation type="submission" date="2011-06" db="EMBL/GenBank/DDBJ databases">
        <authorList>
            <person name="Harkins D.M."/>
            <person name="Madupu R."/>
            <person name="Durkin A.S."/>
            <person name="Torralba M."/>
            <person name="Methe B."/>
            <person name="Sutton G.G."/>
            <person name="Nelson K.E."/>
        </authorList>
    </citation>
    <scope>NUCLEOTIDE SEQUENCE [LARGE SCALE GENOMIC DNA]</scope>
    <source>
        <strain evidence="1 2">SK1060</strain>
    </source>
</reference>
<evidence type="ECO:0000313" key="1">
    <source>
        <dbReference type="EMBL" id="EGV08139.1"/>
    </source>
</evidence>
<accession>F9P7K2</accession>
<dbReference type="EMBL" id="AFUP01000004">
    <property type="protein sequence ID" value="EGV08139.1"/>
    <property type="molecule type" value="Genomic_DNA"/>
</dbReference>
<name>F9P7K2_STRCV</name>
<proteinExistence type="predicted"/>
<protein>
    <submittedName>
        <fullName evidence="1">Uncharacterized protein</fullName>
    </submittedName>
</protein>
<organism evidence="1 2">
    <name type="scientific">Streptococcus constellatus subsp. pharyngis SK1060 = CCUG 46377</name>
    <dbReference type="NCBI Taxonomy" id="1035184"/>
    <lineage>
        <taxon>Bacteria</taxon>
        <taxon>Bacillati</taxon>
        <taxon>Bacillota</taxon>
        <taxon>Bacilli</taxon>
        <taxon>Lactobacillales</taxon>
        <taxon>Streptococcaceae</taxon>
        <taxon>Streptococcus</taxon>
        <taxon>Streptococcus anginosus group</taxon>
    </lineage>
</organism>
<evidence type="ECO:0000313" key="2">
    <source>
        <dbReference type="Proteomes" id="UP000003287"/>
    </source>
</evidence>
<sequence>MLLLEQVVENILAKASGSWVIKYVLDECQLQINVEEIYNFLYDLGCQYHLVLFLKKPKQLATY</sequence>
<dbReference type="Proteomes" id="UP000003287">
    <property type="component" value="Unassembled WGS sequence"/>
</dbReference>
<gene>
    <name evidence="1" type="ORF">HMPREF1042_1864</name>
</gene>
<dbReference type="AlphaFoldDB" id="F9P7K2"/>